<feature type="domain" description="Glycosyltransferase 2-like" evidence="1">
    <location>
        <begin position="8"/>
        <end position="138"/>
    </location>
</feature>
<dbReference type="Gene3D" id="3.90.550.10">
    <property type="entry name" value="Spore Coat Polysaccharide Biosynthesis Protein SpsA, Chain A"/>
    <property type="match status" value="1"/>
</dbReference>
<dbReference type="Proteomes" id="UP000681075">
    <property type="component" value="Unassembled WGS sequence"/>
</dbReference>
<dbReference type="AlphaFoldDB" id="A0A8S8XCN0"/>
<dbReference type="InterPro" id="IPR001173">
    <property type="entry name" value="Glyco_trans_2-like"/>
</dbReference>
<evidence type="ECO:0000313" key="2">
    <source>
        <dbReference type="EMBL" id="GIL39045.1"/>
    </source>
</evidence>
<evidence type="ECO:0000313" key="3">
    <source>
        <dbReference type="Proteomes" id="UP000681075"/>
    </source>
</evidence>
<proteinExistence type="predicted"/>
<sequence>MTRTPWPIAVFAHNEADLIGACLDTLLTEPVGEHQLAIYVLVNGCTDGTWAEVERYARHHPQIHPVHLELGDKNNAWNVFVHEICPEDAEIVFFMDGDMQVVRGSLAALKARMDEAPAAQAFAALPYTGRTLDAFRDTIINTHAIAGNLYALRGDLVRRFRETSFRIPRHMFGDDGLLRTLILRDMDPTGPENFDRITYADKAGFFFEPYSIWKPSCWKRYRNRMRRYANRRLHNRMLYPHLLRDGLRALPADILDLAETELPKLKLEWNGVLTIFDAAALRRLKQRIERRKAQRASASRAAQA</sequence>
<dbReference type="InterPro" id="IPR029044">
    <property type="entry name" value="Nucleotide-diphossugar_trans"/>
</dbReference>
<dbReference type="Pfam" id="PF00535">
    <property type="entry name" value="Glycos_transf_2"/>
    <property type="match status" value="1"/>
</dbReference>
<name>A0A8S8XCN0_9PROT</name>
<keyword evidence="3" id="KW-1185">Reference proteome</keyword>
<evidence type="ECO:0000259" key="1">
    <source>
        <dbReference type="Pfam" id="PF00535"/>
    </source>
</evidence>
<protein>
    <recommendedName>
        <fullName evidence="1">Glycosyltransferase 2-like domain-containing protein</fullName>
    </recommendedName>
</protein>
<gene>
    <name evidence="2" type="ORF">TMPK1_12820</name>
</gene>
<dbReference type="RefSeq" id="WP_420242144.1">
    <property type="nucleotide sequence ID" value="NZ_BOPV01000001.1"/>
</dbReference>
<organism evidence="2 3">
    <name type="scientific">Roseiterribacter gracilis</name>
    <dbReference type="NCBI Taxonomy" id="2812848"/>
    <lineage>
        <taxon>Bacteria</taxon>
        <taxon>Pseudomonadati</taxon>
        <taxon>Pseudomonadota</taxon>
        <taxon>Alphaproteobacteria</taxon>
        <taxon>Rhodospirillales</taxon>
        <taxon>Roseiterribacteraceae</taxon>
        <taxon>Roseiterribacter</taxon>
    </lineage>
</organism>
<dbReference type="SUPFAM" id="SSF53448">
    <property type="entry name" value="Nucleotide-diphospho-sugar transferases"/>
    <property type="match status" value="1"/>
</dbReference>
<accession>A0A8S8XCN0</accession>
<reference evidence="2" key="1">
    <citation type="submission" date="2021-02" db="EMBL/GenBank/DDBJ databases">
        <title>Genome sequence of Rhodospirillales sp. strain TMPK1 isolated from soil.</title>
        <authorList>
            <person name="Nakai R."/>
            <person name="Kusada H."/>
            <person name="Tamaki H."/>
        </authorList>
    </citation>
    <scope>NUCLEOTIDE SEQUENCE</scope>
    <source>
        <strain evidence="2">TMPK1</strain>
    </source>
</reference>
<dbReference type="CDD" id="cd00761">
    <property type="entry name" value="Glyco_tranf_GTA_type"/>
    <property type="match status" value="1"/>
</dbReference>
<comment type="caution">
    <text evidence="2">The sequence shown here is derived from an EMBL/GenBank/DDBJ whole genome shotgun (WGS) entry which is preliminary data.</text>
</comment>
<dbReference type="EMBL" id="BOPV01000001">
    <property type="protein sequence ID" value="GIL39045.1"/>
    <property type="molecule type" value="Genomic_DNA"/>
</dbReference>